<organism evidence="1">
    <name type="scientific">Nothobranchius korthausae</name>
    <dbReference type="NCBI Taxonomy" id="1143690"/>
    <lineage>
        <taxon>Eukaryota</taxon>
        <taxon>Metazoa</taxon>
        <taxon>Chordata</taxon>
        <taxon>Craniata</taxon>
        <taxon>Vertebrata</taxon>
        <taxon>Euteleostomi</taxon>
        <taxon>Actinopterygii</taxon>
        <taxon>Neopterygii</taxon>
        <taxon>Teleostei</taxon>
        <taxon>Neoteleostei</taxon>
        <taxon>Acanthomorphata</taxon>
        <taxon>Ovalentaria</taxon>
        <taxon>Atherinomorphae</taxon>
        <taxon>Cyprinodontiformes</taxon>
        <taxon>Nothobranchiidae</taxon>
        <taxon>Nothobranchius</taxon>
    </lineage>
</organism>
<name>A0A1A8F4Q7_9TELE</name>
<proteinExistence type="predicted"/>
<dbReference type="AlphaFoldDB" id="A0A1A8F4Q7"/>
<dbReference type="EMBL" id="HAEB01006562">
    <property type="protein sequence ID" value="SBQ53089.1"/>
    <property type="molecule type" value="Transcribed_RNA"/>
</dbReference>
<reference evidence="1" key="2">
    <citation type="submission" date="2016-06" db="EMBL/GenBank/DDBJ databases">
        <title>The genome of a short-lived fish provides insights into sex chromosome evolution and the genetic control of aging.</title>
        <authorList>
            <person name="Reichwald K."/>
            <person name="Felder M."/>
            <person name="Petzold A."/>
            <person name="Koch P."/>
            <person name="Groth M."/>
            <person name="Platzer M."/>
        </authorList>
    </citation>
    <scope>NUCLEOTIDE SEQUENCE</scope>
    <source>
        <tissue evidence="1">Brain</tissue>
    </source>
</reference>
<protein>
    <submittedName>
        <fullName evidence="1">Uncharacterized protein</fullName>
    </submittedName>
</protein>
<feature type="non-terminal residue" evidence="1">
    <location>
        <position position="1"/>
    </location>
</feature>
<reference evidence="1" key="1">
    <citation type="submission" date="2016-05" db="EMBL/GenBank/DDBJ databases">
        <authorList>
            <person name="Lavstsen T."/>
            <person name="Jespersen J.S."/>
        </authorList>
    </citation>
    <scope>NUCLEOTIDE SEQUENCE</scope>
    <source>
        <tissue evidence="1">Brain</tissue>
    </source>
</reference>
<gene>
    <name evidence="1" type="primary">Nfu_g_1_013803</name>
</gene>
<evidence type="ECO:0000313" key="1">
    <source>
        <dbReference type="EMBL" id="SBQ53089.1"/>
    </source>
</evidence>
<accession>A0A1A8F4Q7</accession>
<sequence>PSDYWTTRSGPLELMATRREKVALRQKLDAIIKLHLQHKNCTYYWSLHNVSASTLQHPPCSLITAIHSGSAAACWHCVVGTEEELPADLGSVSSKMALSERRSAHAFFSDDLNPSDSMIWEENQSQVRNLLKGKAGN</sequence>